<comment type="subcellular location">
    <subcellularLocation>
        <location evidence="1">Cell membrane</location>
        <topology evidence="1">Multi-pass membrane protein</topology>
    </subcellularLocation>
</comment>
<dbReference type="PANTHER" id="PTHR30460">
    <property type="entry name" value="MODERATE CONDUCTANCE MECHANOSENSITIVE CHANNEL YBIO"/>
    <property type="match status" value="1"/>
</dbReference>
<comment type="caution">
    <text evidence="10">The sequence shown here is derived from an EMBL/GenBank/DDBJ whole genome shotgun (WGS) entry which is preliminary data.</text>
</comment>
<dbReference type="GO" id="GO:0008381">
    <property type="term" value="F:mechanosensitive monoatomic ion channel activity"/>
    <property type="evidence" value="ECO:0007669"/>
    <property type="project" value="InterPro"/>
</dbReference>
<dbReference type="SUPFAM" id="SSF82689">
    <property type="entry name" value="Mechanosensitive channel protein MscS (YggB), C-terminal domain"/>
    <property type="match status" value="1"/>
</dbReference>
<keyword evidence="5 7" id="KW-1133">Transmembrane helix</keyword>
<dbReference type="InterPro" id="IPR010920">
    <property type="entry name" value="LSM_dom_sf"/>
</dbReference>
<gene>
    <name evidence="10" type="ORF">IDH45_10085</name>
</gene>
<accession>A0A927C934</accession>
<proteinExistence type="inferred from homology"/>
<evidence type="ECO:0000256" key="6">
    <source>
        <dbReference type="ARBA" id="ARBA00023136"/>
    </source>
</evidence>
<dbReference type="GO" id="GO:0005886">
    <property type="term" value="C:plasma membrane"/>
    <property type="evidence" value="ECO:0007669"/>
    <property type="project" value="UniProtKB-SubCell"/>
</dbReference>
<reference evidence="10" key="1">
    <citation type="submission" date="2020-09" db="EMBL/GenBank/DDBJ databases">
        <title>A novel bacterium of genus Paenibacillus, isolated from South China Sea.</title>
        <authorList>
            <person name="Huang H."/>
            <person name="Mo K."/>
            <person name="Hu Y."/>
        </authorList>
    </citation>
    <scope>NUCLEOTIDE SEQUENCE</scope>
    <source>
        <strain evidence="10">IB182363</strain>
    </source>
</reference>
<evidence type="ECO:0000313" key="10">
    <source>
        <dbReference type="EMBL" id="MBD2862332.1"/>
    </source>
</evidence>
<feature type="domain" description="Mechanosensitive ion channel transmembrane helices 2/3" evidence="9">
    <location>
        <begin position="77"/>
        <end position="116"/>
    </location>
</feature>
<keyword evidence="3" id="KW-1003">Cell membrane</keyword>
<dbReference type="Gene3D" id="1.10.287.1260">
    <property type="match status" value="1"/>
</dbReference>
<dbReference type="SUPFAM" id="SSF82861">
    <property type="entry name" value="Mechanosensitive channel protein MscS (YggB), transmembrane region"/>
    <property type="match status" value="1"/>
</dbReference>
<evidence type="ECO:0000256" key="5">
    <source>
        <dbReference type="ARBA" id="ARBA00022989"/>
    </source>
</evidence>
<dbReference type="AlphaFoldDB" id="A0A927C934"/>
<feature type="transmembrane region" description="Helical" evidence="7">
    <location>
        <begin position="76"/>
        <end position="94"/>
    </location>
</feature>
<keyword evidence="6 7" id="KW-0472">Membrane</keyword>
<dbReference type="Proteomes" id="UP000639396">
    <property type="component" value="Unassembled WGS sequence"/>
</dbReference>
<dbReference type="PANTHER" id="PTHR30460:SF1">
    <property type="entry name" value="MECHANOSENSITIVE ION CHANNEL"/>
    <property type="match status" value="1"/>
</dbReference>
<feature type="transmembrane region" description="Helical" evidence="7">
    <location>
        <begin position="20"/>
        <end position="45"/>
    </location>
</feature>
<evidence type="ECO:0000256" key="7">
    <source>
        <dbReference type="SAM" id="Phobius"/>
    </source>
</evidence>
<evidence type="ECO:0000256" key="4">
    <source>
        <dbReference type="ARBA" id="ARBA00022692"/>
    </source>
</evidence>
<dbReference type="EMBL" id="JACXJA010000010">
    <property type="protein sequence ID" value="MBD2862332.1"/>
    <property type="molecule type" value="Genomic_DNA"/>
</dbReference>
<dbReference type="Pfam" id="PF00924">
    <property type="entry name" value="MS_channel_2nd"/>
    <property type="match status" value="1"/>
</dbReference>
<dbReference type="InterPro" id="IPR006685">
    <property type="entry name" value="MscS_channel_2nd"/>
</dbReference>
<evidence type="ECO:0000256" key="2">
    <source>
        <dbReference type="ARBA" id="ARBA00008017"/>
    </source>
</evidence>
<sequence length="307" mass="34854">MSWLTEQPEQLAKLLTWEFWSSLTGLLLNKSFMIVFIIGLTWLALKVRQLLINRVFRIARLEEKQRNTLESLLMSFTRYVLFILAFMMCLSNLGLEVGPIIAGAGVIGLAVGFGAQTLVKDLITGFFIIFEDQFSVGDYVSINNGQINGTVVSVGLRATKIRTWAQHVVVIQNSEIRISQNFNRERMRAIVNITVPYERDPAEIEFAVQTVSSQMVQEWPQLFLKDDKGEPVEPPQLYGITDVENNALGAKYTITSLVKDEHYWTACKEIRKALVRELRGKGIQISYPRRIERKDPDDGYDSVTTSG</sequence>
<evidence type="ECO:0000256" key="3">
    <source>
        <dbReference type="ARBA" id="ARBA00022475"/>
    </source>
</evidence>
<dbReference type="Gene3D" id="2.30.30.60">
    <property type="match status" value="1"/>
</dbReference>
<organism evidence="10 11">
    <name type="scientific">Paenibacillus oceani</name>
    <dbReference type="NCBI Taxonomy" id="2772510"/>
    <lineage>
        <taxon>Bacteria</taxon>
        <taxon>Bacillati</taxon>
        <taxon>Bacillota</taxon>
        <taxon>Bacilli</taxon>
        <taxon>Bacillales</taxon>
        <taxon>Paenibacillaceae</taxon>
        <taxon>Paenibacillus</taxon>
    </lineage>
</organism>
<feature type="transmembrane region" description="Helical" evidence="7">
    <location>
        <begin position="100"/>
        <end position="119"/>
    </location>
</feature>
<evidence type="ECO:0000313" key="11">
    <source>
        <dbReference type="Proteomes" id="UP000639396"/>
    </source>
</evidence>
<keyword evidence="11" id="KW-1185">Reference proteome</keyword>
<name>A0A927C934_9BACL</name>
<dbReference type="InterPro" id="IPR011014">
    <property type="entry name" value="MscS_channel_TM-2"/>
</dbReference>
<dbReference type="InterPro" id="IPR023408">
    <property type="entry name" value="MscS_beta-dom_sf"/>
</dbReference>
<dbReference type="RefSeq" id="WP_190927106.1">
    <property type="nucleotide sequence ID" value="NZ_JACXJA010000010.1"/>
</dbReference>
<evidence type="ECO:0000256" key="1">
    <source>
        <dbReference type="ARBA" id="ARBA00004651"/>
    </source>
</evidence>
<keyword evidence="4 7" id="KW-0812">Transmembrane</keyword>
<dbReference type="InterPro" id="IPR049142">
    <property type="entry name" value="MS_channel_1st"/>
</dbReference>
<dbReference type="Pfam" id="PF21088">
    <property type="entry name" value="MS_channel_1st"/>
    <property type="match status" value="1"/>
</dbReference>
<dbReference type="InterPro" id="IPR011066">
    <property type="entry name" value="MscS_channel_C_sf"/>
</dbReference>
<evidence type="ECO:0000259" key="8">
    <source>
        <dbReference type="Pfam" id="PF00924"/>
    </source>
</evidence>
<dbReference type="InterPro" id="IPR045276">
    <property type="entry name" value="YbiO_bact"/>
</dbReference>
<dbReference type="SUPFAM" id="SSF50182">
    <property type="entry name" value="Sm-like ribonucleoproteins"/>
    <property type="match status" value="1"/>
</dbReference>
<evidence type="ECO:0000259" key="9">
    <source>
        <dbReference type="Pfam" id="PF21088"/>
    </source>
</evidence>
<feature type="domain" description="Mechanosensitive ion channel MscS" evidence="8">
    <location>
        <begin position="117"/>
        <end position="182"/>
    </location>
</feature>
<dbReference type="Gene3D" id="3.30.70.100">
    <property type="match status" value="1"/>
</dbReference>
<protein>
    <submittedName>
        <fullName evidence="10">Mechanosensitive ion channel family protein</fullName>
    </submittedName>
</protein>
<comment type="similarity">
    <text evidence="2">Belongs to the MscS (TC 1.A.23) family.</text>
</comment>